<organism evidence="2 3">
    <name type="scientific">Zymoseptoria tritici (strain CBS 115943 / IPO323)</name>
    <name type="common">Speckled leaf blotch fungus</name>
    <name type="synonym">Septoria tritici</name>
    <dbReference type="NCBI Taxonomy" id="336722"/>
    <lineage>
        <taxon>Eukaryota</taxon>
        <taxon>Fungi</taxon>
        <taxon>Dikarya</taxon>
        <taxon>Ascomycota</taxon>
        <taxon>Pezizomycotina</taxon>
        <taxon>Dothideomycetes</taxon>
        <taxon>Dothideomycetidae</taxon>
        <taxon>Mycosphaerellales</taxon>
        <taxon>Mycosphaerellaceae</taxon>
        <taxon>Zymoseptoria</taxon>
    </lineage>
</organism>
<sequence>MDNLDEQIQCWTTGDKYRMAAFQDEVMLRILRRVDAMYSENEGLDIELVKVVCERTLYGSPLRELFVDWTVMVTYGIRHPKAECVAPKTMSQSYADEIRKNFEKLDGTGLLPEMLAKKALYDSRGRSTFTWRANMYNNDDPRWTKFFLNGHGFDCTCTKNGSPHHKSPSDAAATHRDLLRRNPVRPDPRPATDSRTPFTILRHGTQKRDFHRRQEWQAELSADEKEVWEVILHWIFKRTLPGPQAAEDLELAVRCWIAGDKYELEMFQDAVMLRILRRLNWMGCDDLGFNFSIVLLVFERTAPRSGLQALFAEWMVMCMQEEEVHSLPVFLSDIVARSFKGSRACYKVLDGTGFYPAIMENQNILDQGDVLSWRRNPSDIHDDPQWRQFFVSAADKYDLPSKRQRTSQERQSMARPADLFAFPLHDSGDFFSRRTKRGSLQSLDTLSKPSTQNDVSPLDVPSALPVMEDEDQLIDDLLEKSRLISIFIGGSHNALQVQQQVLENLSPYFSNALKVDRFKEGRDGVMRFPEDEMDVWKTLLQWVFCRKLPKSLNTRNGKLTEDDLHLAVRCWTTGDKYGIKDFQDTIMLRILRHLDKLPLFKMIGVHIVLIAFERTPPGSLLRNLFTDFIVMAVYRIEPMADPDDRRIQPSDHVLASLEVLDGTGFFPAMTAKKTQFDKMGTAAFDWRYNPSSTDDDPDWKDFFLAYDGFNCSLSLFFTANNHQQTTTMDEMDQLIANLQSPSQRLIELSFGAEPPLRVQQHILENLSPYFIKALQDTFREGKTGALHFQEEEKDVWKELIYWIFCHTLSSSKDKKNIRLAVRCWIAGDKYGIGEFQDAVMLRLLERLDLTDCTGDEGFDVGVVFLVLENTTSKSPLRDMLVEWMAINMLEEGTESLMEFLTKFIETSGENVGESLVRLDGTGFFPAIMAKKALIDEQDDDSVWRWRDIQNVKVRWKQFFVGSTNRSMRLHV</sequence>
<dbReference type="HOGENOM" id="CLU_305482_0_0_1"/>
<name>F9XMX0_ZYMTI</name>
<evidence type="ECO:0008006" key="4">
    <source>
        <dbReference type="Google" id="ProtNLM"/>
    </source>
</evidence>
<dbReference type="OrthoDB" id="3648886at2759"/>
<dbReference type="STRING" id="336722.F9XMX0"/>
<dbReference type="Proteomes" id="UP000008062">
    <property type="component" value="Chromosome 11"/>
</dbReference>
<dbReference type="eggNOG" id="ENOG502RMBY">
    <property type="taxonomic scope" value="Eukaryota"/>
</dbReference>
<evidence type="ECO:0000313" key="3">
    <source>
        <dbReference type="Proteomes" id="UP000008062"/>
    </source>
</evidence>
<dbReference type="InParanoid" id="F9XMX0"/>
<dbReference type="Gene3D" id="3.30.710.10">
    <property type="entry name" value="Potassium Channel Kv1.1, Chain A"/>
    <property type="match status" value="2"/>
</dbReference>
<dbReference type="RefSeq" id="XP_003848641.1">
    <property type="nucleotide sequence ID" value="XM_003848593.1"/>
</dbReference>
<evidence type="ECO:0000313" key="2">
    <source>
        <dbReference type="EMBL" id="EGP83617.1"/>
    </source>
</evidence>
<protein>
    <recommendedName>
        <fullName evidence="4">BTB domain-containing protein</fullName>
    </recommendedName>
</protein>
<dbReference type="KEGG" id="ztr:MYCGRDRAFT_96599"/>
<feature type="region of interest" description="Disordered" evidence="1">
    <location>
        <begin position="160"/>
        <end position="196"/>
    </location>
</feature>
<proteinExistence type="predicted"/>
<dbReference type="GeneID" id="13396132"/>
<keyword evidence="3" id="KW-1185">Reference proteome</keyword>
<dbReference type="InterPro" id="IPR011333">
    <property type="entry name" value="SKP1/BTB/POZ_sf"/>
</dbReference>
<dbReference type="PANTHER" id="PTHR47843">
    <property type="entry name" value="BTB DOMAIN-CONTAINING PROTEIN-RELATED"/>
    <property type="match status" value="1"/>
</dbReference>
<dbReference type="EMBL" id="CM001206">
    <property type="protein sequence ID" value="EGP83617.1"/>
    <property type="molecule type" value="Genomic_DNA"/>
</dbReference>
<evidence type="ECO:0000256" key="1">
    <source>
        <dbReference type="SAM" id="MobiDB-lite"/>
    </source>
</evidence>
<dbReference type="AlphaFoldDB" id="F9XMX0"/>
<gene>
    <name evidence="2" type="ORF">MYCGRDRAFT_96599</name>
</gene>
<reference evidence="2 3" key="1">
    <citation type="journal article" date="2011" name="PLoS Genet.">
        <title>Finished genome of the fungal wheat pathogen Mycosphaerella graminicola reveals dispensome structure, chromosome plasticity, and stealth pathogenesis.</title>
        <authorList>
            <person name="Goodwin S.B."/>
            <person name="Ben M'barek S."/>
            <person name="Dhillon B."/>
            <person name="Wittenberg A.H.J."/>
            <person name="Crane C.F."/>
            <person name="Hane J.K."/>
            <person name="Foster A.J."/>
            <person name="Van der Lee T.A.J."/>
            <person name="Grimwood J."/>
            <person name="Aerts A."/>
            <person name="Antoniw J."/>
            <person name="Bailey A."/>
            <person name="Bluhm B."/>
            <person name="Bowler J."/>
            <person name="Bristow J."/>
            <person name="van der Burgt A."/>
            <person name="Canto-Canche B."/>
            <person name="Churchill A.C.L."/>
            <person name="Conde-Ferraez L."/>
            <person name="Cools H.J."/>
            <person name="Coutinho P.M."/>
            <person name="Csukai M."/>
            <person name="Dehal P."/>
            <person name="De Wit P."/>
            <person name="Donzelli B."/>
            <person name="van de Geest H.C."/>
            <person name="van Ham R.C.H.J."/>
            <person name="Hammond-Kosack K.E."/>
            <person name="Henrissat B."/>
            <person name="Kilian A."/>
            <person name="Kobayashi A.K."/>
            <person name="Koopmann E."/>
            <person name="Kourmpetis Y."/>
            <person name="Kuzniar A."/>
            <person name="Lindquist E."/>
            <person name="Lombard V."/>
            <person name="Maliepaard C."/>
            <person name="Martins N."/>
            <person name="Mehrabi R."/>
            <person name="Nap J.P.H."/>
            <person name="Ponomarenko A."/>
            <person name="Rudd J.J."/>
            <person name="Salamov A."/>
            <person name="Schmutz J."/>
            <person name="Schouten H.J."/>
            <person name="Shapiro H."/>
            <person name="Stergiopoulos I."/>
            <person name="Torriani S.F.F."/>
            <person name="Tu H."/>
            <person name="de Vries R.P."/>
            <person name="Waalwijk C."/>
            <person name="Ware S.B."/>
            <person name="Wiebenga A."/>
            <person name="Zwiers L.-H."/>
            <person name="Oliver R.P."/>
            <person name="Grigoriev I.V."/>
            <person name="Kema G.H.J."/>
        </authorList>
    </citation>
    <scope>NUCLEOTIDE SEQUENCE [LARGE SCALE GENOMIC DNA]</scope>
    <source>
        <strain evidence="3">CBS 115943 / IPO323</strain>
    </source>
</reference>
<accession>F9XMX0</accession>
<feature type="compositionally biased region" description="Basic and acidic residues" evidence="1">
    <location>
        <begin position="173"/>
        <end position="192"/>
    </location>
</feature>
<dbReference type="PANTHER" id="PTHR47843:SF2">
    <property type="entry name" value="BTB DOMAIN-CONTAINING PROTEIN"/>
    <property type="match status" value="1"/>
</dbReference>